<feature type="transmembrane region" description="Helical" evidence="2">
    <location>
        <begin position="291"/>
        <end position="315"/>
    </location>
</feature>
<organism evidence="3">
    <name type="scientific">Aphanomyces invadans</name>
    <dbReference type="NCBI Taxonomy" id="157072"/>
    <lineage>
        <taxon>Eukaryota</taxon>
        <taxon>Sar</taxon>
        <taxon>Stramenopiles</taxon>
        <taxon>Oomycota</taxon>
        <taxon>Saprolegniomycetes</taxon>
        <taxon>Saprolegniales</taxon>
        <taxon>Verrucalvaceae</taxon>
        <taxon>Aphanomyces</taxon>
    </lineage>
</organism>
<feature type="transmembrane region" description="Helical" evidence="2">
    <location>
        <begin position="149"/>
        <end position="168"/>
    </location>
</feature>
<dbReference type="GO" id="GO:0016020">
    <property type="term" value="C:membrane"/>
    <property type="evidence" value="ECO:0007669"/>
    <property type="project" value="InterPro"/>
</dbReference>
<proteinExistence type="inferred from homology"/>
<dbReference type="GO" id="GO:0042910">
    <property type="term" value="F:xenobiotic transmembrane transporter activity"/>
    <property type="evidence" value="ECO:0007669"/>
    <property type="project" value="InterPro"/>
</dbReference>
<keyword evidence="2" id="KW-1133">Transmembrane helix</keyword>
<feature type="transmembrane region" description="Helical" evidence="2">
    <location>
        <begin position="433"/>
        <end position="454"/>
    </location>
</feature>
<dbReference type="AlphaFoldDB" id="A0A024UAZ0"/>
<feature type="transmembrane region" description="Helical" evidence="2">
    <location>
        <begin position="404"/>
        <end position="427"/>
    </location>
</feature>
<gene>
    <name evidence="3" type="ORF">H310_04998</name>
</gene>
<protein>
    <recommendedName>
        <fullName evidence="4">MATE efflux family protein</fullName>
    </recommendedName>
</protein>
<evidence type="ECO:0000313" key="3">
    <source>
        <dbReference type="EMBL" id="ETW03586.1"/>
    </source>
</evidence>
<dbReference type="STRING" id="157072.A0A024UAZ0"/>
<dbReference type="RefSeq" id="XP_008867815.1">
    <property type="nucleotide sequence ID" value="XM_008869593.1"/>
</dbReference>
<feature type="transmembrane region" description="Helical" evidence="2">
    <location>
        <begin position="106"/>
        <end position="129"/>
    </location>
</feature>
<dbReference type="VEuPathDB" id="FungiDB:H310_04998"/>
<feature type="transmembrane region" description="Helical" evidence="2">
    <location>
        <begin position="335"/>
        <end position="355"/>
    </location>
</feature>
<feature type="transmembrane region" description="Helical" evidence="2">
    <location>
        <begin position="34"/>
        <end position="53"/>
    </location>
</feature>
<dbReference type="eggNOG" id="KOG1347">
    <property type="taxonomic scope" value="Eukaryota"/>
</dbReference>
<keyword evidence="2" id="KW-0812">Transmembrane</keyword>
<comment type="similarity">
    <text evidence="1">Belongs to the multi antimicrobial extrusion (MATE) (TC 2.A.66.1) family.</text>
</comment>
<accession>A0A024UAZ0</accession>
<dbReference type="EMBL" id="KI913959">
    <property type="protein sequence ID" value="ETW03586.1"/>
    <property type="molecule type" value="Genomic_DNA"/>
</dbReference>
<feature type="transmembrane region" description="Helical" evidence="2">
    <location>
        <begin position="257"/>
        <end position="279"/>
    </location>
</feature>
<feature type="transmembrane region" description="Helical" evidence="2">
    <location>
        <begin position="205"/>
        <end position="229"/>
    </location>
</feature>
<evidence type="ECO:0008006" key="4">
    <source>
        <dbReference type="Google" id="ProtNLM"/>
    </source>
</evidence>
<sequence>MRTYEPLCAGTPDADDEINAVDEMLHHLRLAAPLMFLHLMDYLPGVTNIYLVGQLHGAAEADMNMNAAALSTSFLNMTSTSIGMGLCSAVGILCAQAYGAKHTKQFNAYLHAAVLGTLLAMIPIIAVTWHSDMVFTLMGHNPATSSKAATFTILSSFGLPFFFVFEILRKMLQAHSAVDGMAMISMAANGVHVSVGYYLTHHTSWGVYGAAVGRSISNVSLVAATLIYFQFEPTYKSWQLQWQPSLAGTHLMEFFRFGLPGMLMCWVEFGSLWLLSYLAAHLPHAYVQTRVNTILCHVLSMMYVVYLGISTASMVRVGNLLGANRPHHAKTIMRLSFALVAVCLVFTATCIWTTRHLLASAFFGESDVVQSASKALLFILPLHVLNSINTNAQGVFRGMGRPGAGALITFVSVFCVGLPSAAALGLHLRNDVIGLWEGLTMGAAVSLAVFVMILQRIEWAAVATAAKIRSEE</sequence>
<dbReference type="GeneID" id="20082048"/>
<dbReference type="InterPro" id="IPR002528">
    <property type="entry name" value="MATE_fam"/>
</dbReference>
<keyword evidence="2" id="KW-0472">Membrane</keyword>
<evidence type="ECO:0000256" key="2">
    <source>
        <dbReference type="SAM" id="Phobius"/>
    </source>
</evidence>
<dbReference type="NCBIfam" id="TIGR00797">
    <property type="entry name" value="matE"/>
    <property type="match status" value="1"/>
</dbReference>
<feature type="transmembrane region" description="Helical" evidence="2">
    <location>
        <begin position="73"/>
        <end position="94"/>
    </location>
</feature>
<name>A0A024UAZ0_9STRA</name>
<dbReference type="GO" id="GO:0015297">
    <property type="term" value="F:antiporter activity"/>
    <property type="evidence" value="ECO:0007669"/>
    <property type="project" value="InterPro"/>
</dbReference>
<dbReference type="OrthoDB" id="2126698at2759"/>
<dbReference type="PANTHER" id="PTHR11206">
    <property type="entry name" value="MULTIDRUG RESISTANCE PROTEIN"/>
    <property type="match status" value="1"/>
</dbReference>
<dbReference type="Pfam" id="PF01554">
    <property type="entry name" value="MatE"/>
    <property type="match status" value="2"/>
</dbReference>
<reference evidence="3" key="1">
    <citation type="submission" date="2013-12" db="EMBL/GenBank/DDBJ databases">
        <title>The Genome Sequence of Aphanomyces invadans NJM9701.</title>
        <authorList>
            <consortium name="The Broad Institute Genomics Platform"/>
            <person name="Russ C."/>
            <person name="Tyler B."/>
            <person name="van West P."/>
            <person name="Dieguez-Uribeondo J."/>
            <person name="Young S.K."/>
            <person name="Zeng Q."/>
            <person name="Gargeya S."/>
            <person name="Fitzgerald M."/>
            <person name="Abouelleil A."/>
            <person name="Alvarado L."/>
            <person name="Chapman S.B."/>
            <person name="Gainer-Dewar J."/>
            <person name="Goldberg J."/>
            <person name="Griggs A."/>
            <person name="Gujja S."/>
            <person name="Hansen M."/>
            <person name="Howarth C."/>
            <person name="Imamovic A."/>
            <person name="Ireland A."/>
            <person name="Larimer J."/>
            <person name="McCowan C."/>
            <person name="Murphy C."/>
            <person name="Pearson M."/>
            <person name="Poon T.W."/>
            <person name="Priest M."/>
            <person name="Roberts A."/>
            <person name="Saif S."/>
            <person name="Shea T."/>
            <person name="Sykes S."/>
            <person name="Wortman J."/>
            <person name="Nusbaum C."/>
            <person name="Birren B."/>
        </authorList>
    </citation>
    <scope>NUCLEOTIDE SEQUENCE [LARGE SCALE GENOMIC DNA]</scope>
    <source>
        <strain evidence="3">NJM9701</strain>
    </source>
</reference>
<evidence type="ECO:0000256" key="1">
    <source>
        <dbReference type="ARBA" id="ARBA00010199"/>
    </source>
</evidence>